<comment type="caution">
    <text evidence="8">The sequence shown here is derived from an EMBL/GenBank/DDBJ whole genome shotgun (WGS) entry which is preliminary data.</text>
</comment>
<keyword evidence="3 6" id="KW-0732">Signal</keyword>
<proteinExistence type="inferred from homology"/>
<name>A0ABS7K1M3_9BACI</name>
<evidence type="ECO:0000256" key="1">
    <source>
        <dbReference type="ARBA" id="ARBA00004418"/>
    </source>
</evidence>
<evidence type="ECO:0000256" key="2">
    <source>
        <dbReference type="ARBA" id="ARBA00010742"/>
    </source>
</evidence>
<dbReference type="RefSeq" id="WP_221871760.1">
    <property type="nucleotide sequence ID" value="NZ_JACWFH010000007.1"/>
</dbReference>
<evidence type="ECO:0000313" key="8">
    <source>
        <dbReference type="EMBL" id="MBY0096157.1"/>
    </source>
</evidence>
<dbReference type="InterPro" id="IPR015168">
    <property type="entry name" value="SsuA/THI5"/>
</dbReference>
<dbReference type="EMBL" id="JACWFH010000007">
    <property type="protein sequence ID" value="MBY0096157.1"/>
    <property type="molecule type" value="Genomic_DNA"/>
</dbReference>
<dbReference type="PANTHER" id="PTHR30024:SF47">
    <property type="entry name" value="TAURINE-BINDING PERIPLASMIC PROTEIN"/>
    <property type="match status" value="1"/>
</dbReference>
<dbReference type="Pfam" id="PF09084">
    <property type="entry name" value="NMT1"/>
    <property type="match status" value="1"/>
</dbReference>
<accession>A0ABS7K1M3</accession>
<evidence type="ECO:0000256" key="5">
    <source>
        <dbReference type="ARBA" id="ARBA00023288"/>
    </source>
</evidence>
<evidence type="ECO:0000256" key="6">
    <source>
        <dbReference type="SAM" id="SignalP"/>
    </source>
</evidence>
<keyword evidence="4" id="KW-0564">Palmitate</keyword>
<dbReference type="Proteomes" id="UP000769780">
    <property type="component" value="Unassembled WGS sequence"/>
</dbReference>
<evidence type="ECO:0000259" key="7">
    <source>
        <dbReference type="SMART" id="SM00062"/>
    </source>
</evidence>
<dbReference type="SUPFAM" id="SSF53850">
    <property type="entry name" value="Periplasmic binding protein-like II"/>
    <property type="match status" value="1"/>
</dbReference>
<keyword evidence="5" id="KW-0449">Lipoprotein</keyword>
<dbReference type="InterPro" id="IPR001638">
    <property type="entry name" value="Solute-binding_3/MltF_N"/>
</dbReference>
<comment type="similarity">
    <text evidence="2">Belongs to the bacterial solute-binding protein SsuA/TauA family.</text>
</comment>
<feature type="domain" description="Solute-binding protein family 3/N-terminal" evidence="7">
    <location>
        <begin position="47"/>
        <end position="277"/>
    </location>
</feature>
<feature type="signal peptide" evidence="6">
    <location>
        <begin position="1"/>
        <end position="20"/>
    </location>
</feature>
<sequence length="353" mass="38757">MKKSLSWLLVAIVTLVLALAGCGNQDEANESTDKEGTNEKETAEKVSIDVGMLKLTSTAPLFIAMEKGFFEEENLEVNAKWFEAAQPITVATAGGSVDVGATGITASLYNMVAGGQKLWIVADKGREQEGFSSSALLVPNDSEATEPEDLKGKRIGITQTGSTFHYMAGRILENHGLTLEDVQLVPLNSIKGLMEALNSKQVDAVILNEPNISTVEKEGYGKVITQVGEEMDYQTSGIFFSPKFAEDKDTAVRFLKAYVKATNYYYDAVLTQEGGELVPGENYDEVIEIIAKYTDQDAELIKLGLPYMDRDGKLLEEDIQTQIDWYAKEKLIDKAIDVKEIVNTELLEEALNN</sequence>
<keyword evidence="9" id="KW-1185">Reference proteome</keyword>
<feature type="chain" id="PRO_5047448976" evidence="6">
    <location>
        <begin position="21"/>
        <end position="353"/>
    </location>
</feature>
<dbReference type="PANTHER" id="PTHR30024">
    <property type="entry name" value="ALIPHATIC SULFONATES-BINDING PROTEIN-RELATED"/>
    <property type="match status" value="1"/>
</dbReference>
<evidence type="ECO:0000313" key="9">
    <source>
        <dbReference type="Proteomes" id="UP000769780"/>
    </source>
</evidence>
<evidence type="ECO:0000256" key="3">
    <source>
        <dbReference type="ARBA" id="ARBA00022729"/>
    </source>
</evidence>
<comment type="subcellular location">
    <subcellularLocation>
        <location evidence="1">Periplasm</location>
    </subcellularLocation>
</comment>
<organism evidence="8 9">
    <name type="scientific">Mesobacillus maritimus</name>
    <dbReference type="NCBI Taxonomy" id="1643336"/>
    <lineage>
        <taxon>Bacteria</taxon>
        <taxon>Bacillati</taxon>
        <taxon>Bacillota</taxon>
        <taxon>Bacilli</taxon>
        <taxon>Bacillales</taxon>
        <taxon>Bacillaceae</taxon>
        <taxon>Mesobacillus</taxon>
    </lineage>
</organism>
<dbReference type="SMART" id="SM00062">
    <property type="entry name" value="PBPb"/>
    <property type="match status" value="1"/>
</dbReference>
<dbReference type="PROSITE" id="PS51257">
    <property type="entry name" value="PROKAR_LIPOPROTEIN"/>
    <property type="match status" value="1"/>
</dbReference>
<reference evidence="8 9" key="1">
    <citation type="submission" date="2020-07" db="EMBL/GenBank/DDBJ databases">
        <title>Fungal Genomes of the International Space Station.</title>
        <authorList>
            <person name="Seuylemezian A."/>
            <person name="Singh N.K."/>
            <person name="Wood J."/>
            <person name="Venkateswaran K."/>
        </authorList>
    </citation>
    <scope>NUCLEOTIDE SEQUENCE [LARGE SCALE GENOMIC DNA]</scope>
    <source>
        <strain evidence="8 9">PL-B2</strain>
    </source>
</reference>
<evidence type="ECO:0000256" key="4">
    <source>
        <dbReference type="ARBA" id="ARBA00023139"/>
    </source>
</evidence>
<gene>
    <name evidence="8" type="ORF">H0185_04980</name>
</gene>
<dbReference type="Gene3D" id="3.40.190.10">
    <property type="entry name" value="Periplasmic binding protein-like II"/>
    <property type="match status" value="2"/>
</dbReference>
<protein>
    <submittedName>
        <fullName evidence="8">ABC transporter substrate-binding protein</fullName>
    </submittedName>
</protein>